<proteinExistence type="predicted"/>
<keyword evidence="2" id="KW-1185">Reference proteome</keyword>
<name>A0ACC3NEC0_9PEZI</name>
<comment type="caution">
    <text evidence="1">The sequence shown here is derived from an EMBL/GenBank/DDBJ whole genome shotgun (WGS) entry which is preliminary data.</text>
</comment>
<dbReference type="EMBL" id="JAUTXU010000049">
    <property type="protein sequence ID" value="KAK3715431.1"/>
    <property type="molecule type" value="Genomic_DNA"/>
</dbReference>
<reference evidence="1" key="1">
    <citation type="submission" date="2023-07" db="EMBL/GenBank/DDBJ databases">
        <title>Black Yeasts Isolated from many extreme environments.</title>
        <authorList>
            <person name="Coleine C."/>
            <person name="Stajich J.E."/>
            <person name="Selbmann L."/>
        </authorList>
    </citation>
    <scope>NUCLEOTIDE SEQUENCE</scope>
    <source>
        <strain evidence="1">CCFEE 5714</strain>
    </source>
</reference>
<protein>
    <submittedName>
        <fullName evidence="1">Uncharacterized protein</fullName>
    </submittedName>
</protein>
<accession>A0ACC3NEC0</accession>
<gene>
    <name evidence="1" type="ORF">LTR37_007159</name>
</gene>
<dbReference type="Proteomes" id="UP001281147">
    <property type="component" value="Unassembled WGS sequence"/>
</dbReference>
<organism evidence="1 2">
    <name type="scientific">Vermiconidia calcicola</name>
    <dbReference type="NCBI Taxonomy" id="1690605"/>
    <lineage>
        <taxon>Eukaryota</taxon>
        <taxon>Fungi</taxon>
        <taxon>Dikarya</taxon>
        <taxon>Ascomycota</taxon>
        <taxon>Pezizomycotina</taxon>
        <taxon>Dothideomycetes</taxon>
        <taxon>Dothideomycetidae</taxon>
        <taxon>Mycosphaerellales</taxon>
        <taxon>Extremaceae</taxon>
        <taxon>Vermiconidia</taxon>
    </lineage>
</organism>
<evidence type="ECO:0000313" key="1">
    <source>
        <dbReference type="EMBL" id="KAK3715431.1"/>
    </source>
</evidence>
<sequence>MAEAVSDPSAGATEDFTAPKSRLEAHSEQALGPAAELPRRSPKPTKAKRGRKLLRTNSSVERGLVRLFNCTDAPFEKIARAVELANGPGQWVRKRFQEITGTRQLNDLRIGKLTKYANQRKREQLAAQELAEAADTETSHHSMVEPTTSFVHAVNHSNEEFATSIGTVSLRQDEPRVDRLRKLEQDELPYRDDDLNIVGQQTTPSRRYRGTCFTSASTPTLAAKGNSSPPTSREDLDTPVKGKLAAQGARKFNIDPVSGGEEMHDARPMPCIGQKSQISWLTKKRTADRDSISEMEARPGKYGKMQRLAEMLRTSSIGRHLDALTGETSRYYSHIARRLSNKTETITSRVSLTAPASTSSRASTWRAPWQPYRTEGSEYKLNYHDPSRQQICVHSKPGDSVVELMSFDGLPAVTAIMLAKSCSLPDEEISSLFKDVLSSQGDEIERYVNQQDSRGVSALHLAVAYGLPQLCATLMEHKANSRATTNQGTTVSLFAKPAEKLASDIGLYHRIMLCRQWVGCGVPPPNPDQTAPIDRSGKGNTTPLRTLTMSTISALDSEAGTSMEDAADYPLQETTTSQDPAFPGLTSGPPGVVVFEDGHNRQTAITSHSTHLPPAAYLARSSSPNVSSVVDFALPMSRPLDYRFERGYMTAGDPIQDTAQDMWNWICNPQWSNTGLLSTSQQAPIPISGVNEQAYAGSQGVDTEFFRDTTNIDSNLTQAESDRAALQSFFEMCSHGQPRNY</sequence>
<evidence type="ECO:0000313" key="2">
    <source>
        <dbReference type="Proteomes" id="UP001281147"/>
    </source>
</evidence>